<sequence length="201" mass="23146">MSVFRQGAFDIGFWLVNHIPTCSSTVSSTIEEKERWPTRVEAGRGGVAALLLFSRLMLSLMRYYNWNTVSIVVDGYRNPTMFKMALVVQQSISSRLGKEVILINLDGFSPTVDYNEILRRLNRASRLYLYVTFGGTLRKLMLAARKLNMTEGQHVHMCLRLLRHPIMGNYHWQYGDELDEVGLTTLFVFHTTEVYLWLTGS</sequence>
<evidence type="ECO:0000256" key="1">
    <source>
        <dbReference type="ARBA" id="ARBA00004370"/>
    </source>
</evidence>
<keyword evidence="4" id="KW-0472">Membrane</keyword>
<evidence type="ECO:0000256" key="2">
    <source>
        <dbReference type="ARBA" id="ARBA00022692"/>
    </source>
</evidence>
<reference evidence="6 7" key="1">
    <citation type="journal article" date="2016" name="Nat. Commun.">
        <title>Extremotolerant tardigrade genome and improved radiotolerance of human cultured cells by tardigrade-unique protein.</title>
        <authorList>
            <person name="Hashimoto T."/>
            <person name="Horikawa D.D."/>
            <person name="Saito Y."/>
            <person name="Kuwahara H."/>
            <person name="Kozuka-Hata H."/>
            <person name="Shin-I T."/>
            <person name="Minakuchi Y."/>
            <person name="Ohishi K."/>
            <person name="Motoyama A."/>
            <person name="Aizu T."/>
            <person name="Enomoto A."/>
            <person name="Kondo K."/>
            <person name="Tanaka S."/>
            <person name="Hara Y."/>
            <person name="Koshikawa S."/>
            <person name="Sagara H."/>
            <person name="Miura T."/>
            <person name="Yokobori S."/>
            <person name="Miyagawa K."/>
            <person name="Suzuki Y."/>
            <person name="Kubo T."/>
            <person name="Oyama M."/>
            <person name="Kohara Y."/>
            <person name="Fujiyama A."/>
            <person name="Arakawa K."/>
            <person name="Katayama T."/>
            <person name="Toyoda A."/>
            <person name="Kunieda T."/>
        </authorList>
    </citation>
    <scope>NUCLEOTIDE SEQUENCE [LARGE SCALE GENOMIC DNA]</scope>
    <source>
        <strain evidence="6 7">YOKOZUNA-1</strain>
    </source>
</reference>
<dbReference type="EMBL" id="BDGG01000014">
    <property type="protein sequence ID" value="GAV06847.1"/>
    <property type="molecule type" value="Genomic_DNA"/>
</dbReference>
<comment type="subcellular location">
    <subcellularLocation>
        <location evidence="1">Membrane</location>
    </subcellularLocation>
</comment>
<comment type="caution">
    <text evidence="6">The sequence shown here is derived from an EMBL/GenBank/DDBJ whole genome shotgun (WGS) entry which is preliminary data.</text>
</comment>
<dbReference type="Pfam" id="PF01094">
    <property type="entry name" value="ANF_receptor"/>
    <property type="match status" value="1"/>
</dbReference>
<dbReference type="InterPro" id="IPR001828">
    <property type="entry name" value="ANF_lig-bd_rcpt"/>
</dbReference>
<dbReference type="Gene3D" id="3.40.50.2300">
    <property type="match status" value="1"/>
</dbReference>
<evidence type="ECO:0000313" key="6">
    <source>
        <dbReference type="EMBL" id="GAV06847.1"/>
    </source>
</evidence>
<accession>A0A1D1VZQ0</accession>
<name>A0A1D1VZQ0_RAMVA</name>
<protein>
    <recommendedName>
        <fullName evidence="5">Receptor ligand binding region domain-containing protein</fullName>
    </recommendedName>
</protein>
<keyword evidence="2" id="KW-0812">Transmembrane</keyword>
<evidence type="ECO:0000256" key="3">
    <source>
        <dbReference type="ARBA" id="ARBA00022989"/>
    </source>
</evidence>
<keyword evidence="7" id="KW-1185">Reference proteome</keyword>
<feature type="domain" description="Receptor ligand binding region" evidence="5">
    <location>
        <begin position="26"/>
        <end position="169"/>
    </location>
</feature>
<dbReference type="OrthoDB" id="10065302at2759"/>
<keyword evidence="3" id="KW-1133">Transmembrane helix</keyword>
<proteinExistence type="predicted"/>
<gene>
    <name evidence="6" type="primary">RvY_16767</name>
    <name evidence="6" type="synonym">RvY_16767.1</name>
    <name evidence="6" type="ORF">RvY_16767-1</name>
</gene>
<dbReference type="GO" id="GO:0016020">
    <property type="term" value="C:membrane"/>
    <property type="evidence" value="ECO:0007669"/>
    <property type="project" value="UniProtKB-SubCell"/>
</dbReference>
<dbReference type="AlphaFoldDB" id="A0A1D1VZQ0"/>
<dbReference type="Proteomes" id="UP000186922">
    <property type="component" value="Unassembled WGS sequence"/>
</dbReference>
<evidence type="ECO:0000259" key="5">
    <source>
        <dbReference type="Pfam" id="PF01094"/>
    </source>
</evidence>
<evidence type="ECO:0000313" key="7">
    <source>
        <dbReference type="Proteomes" id="UP000186922"/>
    </source>
</evidence>
<dbReference type="SUPFAM" id="SSF53822">
    <property type="entry name" value="Periplasmic binding protein-like I"/>
    <property type="match status" value="1"/>
</dbReference>
<dbReference type="InterPro" id="IPR028082">
    <property type="entry name" value="Peripla_BP_I"/>
</dbReference>
<evidence type="ECO:0000256" key="4">
    <source>
        <dbReference type="ARBA" id="ARBA00023136"/>
    </source>
</evidence>
<organism evidence="6 7">
    <name type="scientific">Ramazzottius varieornatus</name>
    <name type="common">Water bear</name>
    <name type="synonym">Tardigrade</name>
    <dbReference type="NCBI Taxonomy" id="947166"/>
    <lineage>
        <taxon>Eukaryota</taxon>
        <taxon>Metazoa</taxon>
        <taxon>Ecdysozoa</taxon>
        <taxon>Tardigrada</taxon>
        <taxon>Eutardigrada</taxon>
        <taxon>Parachela</taxon>
        <taxon>Hypsibioidea</taxon>
        <taxon>Ramazzottiidae</taxon>
        <taxon>Ramazzottius</taxon>
    </lineage>
</organism>